<dbReference type="AlphaFoldDB" id="A0ABD3E400"/>
<feature type="region of interest" description="Disordered" evidence="4">
    <location>
        <begin position="400"/>
        <end position="556"/>
    </location>
</feature>
<feature type="compositionally biased region" description="Basic residues" evidence="4">
    <location>
        <begin position="573"/>
        <end position="586"/>
    </location>
</feature>
<feature type="compositionally biased region" description="Basic and acidic residues" evidence="4">
    <location>
        <begin position="587"/>
        <end position="598"/>
    </location>
</feature>
<accession>A0ABD3E400</accession>
<organism evidence="6 7">
    <name type="scientific">Castilleja foliolosa</name>
    <dbReference type="NCBI Taxonomy" id="1961234"/>
    <lineage>
        <taxon>Eukaryota</taxon>
        <taxon>Viridiplantae</taxon>
        <taxon>Streptophyta</taxon>
        <taxon>Embryophyta</taxon>
        <taxon>Tracheophyta</taxon>
        <taxon>Spermatophyta</taxon>
        <taxon>Magnoliopsida</taxon>
        <taxon>eudicotyledons</taxon>
        <taxon>Gunneridae</taxon>
        <taxon>Pentapetalae</taxon>
        <taxon>asterids</taxon>
        <taxon>lamiids</taxon>
        <taxon>Lamiales</taxon>
        <taxon>Orobanchaceae</taxon>
        <taxon>Pedicularideae</taxon>
        <taxon>Castillejinae</taxon>
        <taxon>Castilleja</taxon>
    </lineage>
</organism>
<feature type="region of interest" description="Disordered" evidence="4">
    <location>
        <begin position="116"/>
        <end position="150"/>
    </location>
</feature>
<feature type="compositionally biased region" description="Basic residues" evidence="4">
    <location>
        <begin position="1"/>
        <end position="11"/>
    </location>
</feature>
<keyword evidence="3" id="KW-0175">Coiled coil</keyword>
<feature type="compositionally biased region" description="Low complexity" evidence="4">
    <location>
        <begin position="523"/>
        <end position="535"/>
    </location>
</feature>
<proteinExistence type="predicted"/>
<dbReference type="InterPro" id="IPR009057">
    <property type="entry name" value="Homeodomain-like_sf"/>
</dbReference>
<feature type="domain" description="DIRP" evidence="5">
    <location>
        <begin position="630"/>
        <end position="731"/>
    </location>
</feature>
<dbReference type="Gene3D" id="1.20.58.1880">
    <property type="match status" value="1"/>
</dbReference>
<dbReference type="PANTHER" id="PTHR21689:SF2">
    <property type="entry name" value="PROTEIN LIN-9 HOMOLOG"/>
    <property type="match status" value="1"/>
</dbReference>
<dbReference type="SUPFAM" id="SSF46689">
    <property type="entry name" value="Homeodomain-like"/>
    <property type="match status" value="1"/>
</dbReference>
<protein>
    <recommendedName>
        <fullName evidence="5">DIRP domain-containing protein</fullName>
    </recommendedName>
</protein>
<evidence type="ECO:0000256" key="4">
    <source>
        <dbReference type="SAM" id="MobiDB-lite"/>
    </source>
</evidence>
<evidence type="ECO:0000313" key="7">
    <source>
        <dbReference type="Proteomes" id="UP001632038"/>
    </source>
</evidence>
<evidence type="ECO:0000259" key="5">
    <source>
        <dbReference type="SMART" id="SM01135"/>
    </source>
</evidence>
<dbReference type="GO" id="GO:0005634">
    <property type="term" value="C:nucleus"/>
    <property type="evidence" value="ECO:0007669"/>
    <property type="project" value="UniProtKB-SubCell"/>
</dbReference>
<evidence type="ECO:0000256" key="3">
    <source>
        <dbReference type="SAM" id="Coils"/>
    </source>
</evidence>
<comment type="caution">
    <text evidence="6">The sequence shown here is derived from an EMBL/GenBank/DDBJ whole genome shotgun (WGS) entry which is preliminary data.</text>
</comment>
<feature type="compositionally biased region" description="Basic and acidic residues" evidence="4">
    <location>
        <begin position="401"/>
        <end position="410"/>
    </location>
</feature>
<feature type="region of interest" description="Disordered" evidence="4">
    <location>
        <begin position="171"/>
        <end position="192"/>
    </location>
</feature>
<dbReference type="Proteomes" id="UP001632038">
    <property type="component" value="Unassembled WGS sequence"/>
</dbReference>
<feature type="compositionally biased region" description="Basic and acidic residues" evidence="4">
    <location>
        <begin position="317"/>
        <end position="343"/>
    </location>
</feature>
<evidence type="ECO:0000256" key="2">
    <source>
        <dbReference type="ARBA" id="ARBA00023242"/>
    </source>
</evidence>
<name>A0ABD3E400_9LAMI</name>
<feature type="compositionally biased region" description="Polar residues" evidence="4">
    <location>
        <begin position="236"/>
        <end position="246"/>
    </location>
</feature>
<dbReference type="InterPro" id="IPR033471">
    <property type="entry name" value="DIRP"/>
</dbReference>
<feature type="region of interest" description="Disordered" evidence="4">
    <location>
        <begin position="233"/>
        <end position="259"/>
    </location>
</feature>
<feature type="coiled-coil region" evidence="3">
    <location>
        <begin position="857"/>
        <end position="891"/>
    </location>
</feature>
<feature type="region of interest" description="Disordered" evidence="4">
    <location>
        <begin position="1"/>
        <end position="42"/>
    </location>
</feature>
<dbReference type="InterPro" id="IPR010561">
    <property type="entry name" value="LIN-9/ALY1"/>
</dbReference>
<reference evidence="7" key="1">
    <citation type="journal article" date="2024" name="IScience">
        <title>Strigolactones Initiate the Formation of Haustorium-like Structures in Castilleja.</title>
        <authorList>
            <person name="Buerger M."/>
            <person name="Peterson D."/>
            <person name="Chory J."/>
        </authorList>
    </citation>
    <scope>NUCLEOTIDE SEQUENCE [LARGE SCALE GENOMIC DNA]</scope>
</reference>
<keyword evidence="2" id="KW-0539">Nucleus</keyword>
<comment type="subcellular location">
    <subcellularLocation>
        <location evidence="1">Nucleus</location>
    </subcellularLocation>
</comment>
<dbReference type="EMBL" id="JAVIJP010000007">
    <property type="protein sequence ID" value="KAL3648854.1"/>
    <property type="molecule type" value="Genomic_DNA"/>
</dbReference>
<feature type="region of interest" description="Disordered" evidence="4">
    <location>
        <begin position="573"/>
        <end position="600"/>
    </location>
</feature>
<evidence type="ECO:0000256" key="1">
    <source>
        <dbReference type="ARBA" id="ARBA00004123"/>
    </source>
</evidence>
<dbReference type="Pfam" id="PF06584">
    <property type="entry name" value="DIRP"/>
    <property type="match status" value="1"/>
</dbReference>
<feature type="compositionally biased region" description="Basic residues" evidence="4">
    <location>
        <begin position="171"/>
        <end position="187"/>
    </location>
</feature>
<sequence>MGPPRKSKSVNKRYSNMPDVSPRKDGDGSKRSSTRKRKLTDMLGPRWSMEELTRFYDSYRKNGKDWKKVSGAVRNRSLDMVEALYSMNRAYLSLPHGTASADGLIAMMTDHYSNLAGSDSDQESNDGAGPSRKTQKRALGKVKPPTSKALEEQLVSPTIGSSYGCLSLFKKKRSGGSRPRPVGKRTPRFPISFSYENRNEDNYSSPIRQGLKLKADADDDEVAHEIAIALAGASQRGGSPQVSGTPNKRAESVMSSPFRHTQRKHYIAEMANTKLLAADTDEEDLEGSTEADTDELSRYKANEMKSASIGTSRQKGRKFDNYDSHLDDTKEECSGTEEGQRSMRDKFDVEVSNTNISGSSMRSQRKKSNKVLFGKDEETAFDALQTLADLSLMMPIENEDESKVQLKDEPDDHVDESVPLEASPANQPREKRRSSGVRTKGNLISGFGAASSKTSKPGKGAAFDASAVPDVNQDSHPSITKTRKKQKMQVSKIRKTEARPDTRVSESPSHGIEGGDAGKKPMTKSMKSTQSSSPKLMKVSENSSSADIRKEASDSAQSSILVPALNQVHLPTKVRSRHKITQKKPVKKDSKFTDKTSNDESNDTAFKLKENLSNCLLNQRLRRWCIYEWFYSAIDYPWFAKKEFDEYLYHVGLGNVPRLTRVEWGVIRSSLGKPRRFSEQFLKEEKEKLNQYRESVRKHYTELRVGIREGLPTDLARPLSVGQRIIAIHPKTREINDGSVLTVDHSKCRVQFDRPELGVEFVMDVDCKPLNPLENMPALFGREKVLVDKLLKNTNELELNWHAKELPGCNLDINDGTSQLASLTNPASLLRQTKVASANANLASNSQPTTLAQLQAREADNQALAELTRALDKKEALVHELKRMNDDVLENQKDGDSPLKESESFKKQYAAVLIQLNEANDQVTSALHCLRERNTYQTKFLLTSASPVGHLAGPTMNSVSQTREVGSHVNDIMDSSRTKARTMVNAAIQAITSLKRRDEPIEKIEEAIDYVNDQLPSDNSYMYSRPDPKLPNASDDETQIPSELITKCVATLLMIQKCTERQFPPSDVAQILDSAVTSLQPRSSQNLPVYTEIQKCVGIIKNQILALIPT</sequence>
<feature type="region of interest" description="Disordered" evidence="4">
    <location>
        <begin position="305"/>
        <end position="343"/>
    </location>
</feature>
<evidence type="ECO:0000313" key="6">
    <source>
        <dbReference type="EMBL" id="KAL3648854.1"/>
    </source>
</evidence>
<feature type="compositionally biased region" description="Basic and acidic residues" evidence="4">
    <location>
        <begin position="494"/>
        <end position="504"/>
    </location>
</feature>
<keyword evidence="7" id="KW-1185">Reference proteome</keyword>
<feature type="compositionally biased region" description="Basic and acidic residues" evidence="4">
    <location>
        <begin position="21"/>
        <end position="30"/>
    </location>
</feature>
<gene>
    <name evidence="6" type="ORF">CASFOL_005257</name>
</gene>
<dbReference type="PANTHER" id="PTHR21689">
    <property type="entry name" value="LIN-9"/>
    <property type="match status" value="1"/>
</dbReference>
<dbReference type="SMART" id="SM01135">
    <property type="entry name" value="DIRP"/>
    <property type="match status" value="1"/>
</dbReference>